<protein>
    <submittedName>
        <fullName evidence="1">ABC transporter periplasmic solute binding protein</fullName>
    </submittedName>
</protein>
<sequence length="184" mass="21327">MPMNRYSSSGFPAYGLLPRWHHARPGPGEKPAGLETLTLTFYREHIEHRVIARIMSALLAEHQVHLHIQEIDYDQWHAGEIESDIWLNSANFTLPLDFSLFAHLCEVPLLQNCIPRDWQDDAAQWRAGEMNLANWCQQLLANKAIVPLIHHWLIIQGQRSMRGLRMNTLGWFDFKSAWFAPPDP</sequence>
<dbReference type="SUPFAM" id="SSF53850">
    <property type="entry name" value="Periplasmic binding protein-like II"/>
    <property type="match status" value="1"/>
</dbReference>
<name>A0A379VX31_SALET</name>
<evidence type="ECO:0000313" key="1">
    <source>
        <dbReference type="EMBL" id="SUH11088.1"/>
    </source>
</evidence>
<accession>A0A379VX31</accession>
<gene>
    <name evidence="1" type="primary">yabN_3</name>
    <name evidence="1" type="ORF">NCTC8256_05121</name>
</gene>
<dbReference type="AlphaFoldDB" id="A0A379VX31"/>
<proteinExistence type="predicted"/>
<reference evidence="1 2" key="1">
    <citation type="submission" date="2018-06" db="EMBL/GenBank/DDBJ databases">
        <authorList>
            <consortium name="Pathogen Informatics"/>
            <person name="Doyle S."/>
        </authorList>
    </citation>
    <scope>NUCLEOTIDE SEQUENCE [LARGE SCALE GENOMIC DNA]</scope>
    <source>
        <strain evidence="1 2">NCTC8256</strain>
    </source>
</reference>
<dbReference type="EMBL" id="UGXR01000001">
    <property type="protein sequence ID" value="SUH11088.1"/>
    <property type="molecule type" value="Genomic_DNA"/>
</dbReference>
<dbReference type="Proteomes" id="UP000254346">
    <property type="component" value="Unassembled WGS sequence"/>
</dbReference>
<evidence type="ECO:0000313" key="2">
    <source>
        <dbReference type="Proteomes" id="UP000254346"/>
    </source>
</evidence>
<organism evidence="1 2">
    <name type="scientific">Salmonella enterica I</name>
    <dbReference type="NCBI Taxonomy" id="59201"/>
    <lineage>
        <taxon>Bacteria</taxon>
        <taxon>Pseudomonadati</taxon>
        <taxon>Pseudomonadota</taxon>
        <taxon>Gammaproteobacteria</taxon>
        <taxon>Enterobacterales</taxon>
        <taxon>Enterobacteriaceae</taxon>
        <taxon>Salmonella</taxon>
    </lineage>
</organism>